<keyword evidence="2" id="KW-1185">Reference proteome</keyword>
<organism evidence="1 2">
    <name type="scientific">Molorchus minor</name>
    <dbReference type="NCBI Taxonomy" id="1323400"/>
    <lineage>
        <taxon>Eukaryota</taxon>
        <taxon>Metazoa</taxon>
        <taxon>Ecdysozoa</taxon>
        <taxon>Arthropoda</taxon>
        <taxon>Hexapoda</taxon>
        <taxon>Insecta</taxon>
        <taxon>Pterygota</taxon>
        <taxon>Neoptera</taxon>
        <taxon>Endopterygota</taxon>
        <taxon>Coleoptera</taxon>
        <taxon>Polyphaga</taxon>
        <taxon>Cucujiformia</taxon>
        <taxon>Chrysomeloidea</taxon>
        <taxon>Cerambycidae</taxon>
        <taxon>Lamiinae</taxon>
        <taxon>Monochamini</taxon>
        <taxon>Molorchus</taxon>
    </lineage>
</organism>
<dbReference type="EMBL" id="JAPWTJ010000194">
    <property type="protein sequence ID" value="KAJ8981239.1"/>
    <property type="molecule type" value="Genomic_DNA"/>
</dbReference>
<evidence type="ECO:0000313" key="1">
    <source>
        <dbReference type="EMBL" id="KAJ8981239.1"/>
    </source>
</evidence>
<protein>
    <submittedName>
        <fullName evidence="1">Uncharacterized protein</fullName>
    </submittedName>
</protein>
<proteinExistence type="predicted"/>
<gene>
    <name evidence="1" type="ORF">NQ317_009611</name>
</gene>
<reference evidence="1" key="1">
    <citation type="journal article" date="2023" name="Insect Mol. Biol.">
        <title>Genome sequencing provides insights into the evolution of gene families encoding plant cell wall-degrading enzymes in longhorned beetles.</title>
        <authorList>
            <person name="Shin N.R."/>
            <person name="Okamura Y."/>
            <person name="Kirsch R."/>
            <person name="Pauchet Y."/>
        </authorList>
    </citation>
    <scope>NUCLEOTIDE SEQUENCE</scope>
    <source>
        <strain evidence="1">MMC_N1</strain>
    </source>
</reference>
<evidence type="ECO:0000313" key="2">
    <source>
        <dbReference type="Proteomes" id="UP001162164"/>
    </source>
</evidence>
<comment type="caution">
    <text evidence="1">The sequence shown here is derived from an EMBL/GenBank/DDBJ whole genome shotgun (WGS) entry which is preliminary data.</text>
</comment>
<accession>A0ABQ9JTN3</accession>
<dbReference type="Proteomes" id="UP001162164">
    <property type="component" value="Unassembled WGS sequence"/>
</dbReference>
<name>A0ABQ9JTN3_9CUCU</name>
<sequence length="60" mass="7610">MFAISKIQEQELLKQYEHDTDKKSRYYKKFMMQQKEELKSFRYEFDQQQILEQAEFLDFM</sequence>